<dbReference type="InterPro" id="IPR050171">
    <property type="entry name" value="MFS_Transporters"/>
</dbReference>
<sequence>MMKSEKFMEIDVRAKRKMNITFIFSSLAYIGLFAASVSMVPLYNIYEKLIGLTTAEITLATVFYFLGCAVALLFLSREANIIGRKPIGYLAIFLGSAAMILMLNIKTSGFIILARFILGLACGLAANVLSLLVIESGIYQKKGLVNIITGSMMYLGIAVGALLSGSLEQINASQAHNVYWIMLIFLFFSVIGLIFGAETLHHRTKGFWDVLKPRILIPQKTRPIALASSIILIMSWAMGGYFQSYSSLIAGEIYHQSGSLTAALILLTYMVCNAVGISLGERFENRNLGELVGVLMYVGFVGSLVLSLYIKSIPLCSISIVGAGIGQGIGYSSALQKFLKKAKPFERAGLLSFIFLIAYGGAGLVTFVSGRLTRLLSFTQITFCFFAWLAILGLASLIILFLENRKLKHYKV</sequence>
<evidence type="ECO:0000256" key="3">
    <source>
        <dbReference type="ARBA" id="ARBA00022475"/>
    </source>
</evidence>
<feature type="transmembrane region" description="Helical" evidence="7">
    <location>
        <begin position="221"/>
        <end position="239"/>
    </location>
</feature>
<keyword evidence="5 7" id="KW-1133">Transmembrane helix</keyword>
<evidence type="ECO:0000313" key="10">
    <source>
        <dbReference type="Proteomes" id="UP000218181"/>
    </source>
</evidence>
<dbReference type="InterPro" id="IPR005829">
    <property type="entry name" value="Sugar_transporter_CS"/>
</dbReference>
<name>A0A2A5RNY7_9LACT</name>
<organism evidence="9 10">
    <name type="scientific">Lactococcus fujiensis JCM 16395</name>
    <dbReference type="NCBI Taxonomy" id="1291764"/>
    <lineage>
        <taxon>Bacteria</taxon>
        <taxon>Bacillati</taxon>
        <taxon>Bacillota</taxon>
        <taxon>Bacilli</taxon>
        <taxon>Lactobacillales</taxon>
        <taxon>Streptococcaceae</taxon>
        <taxon>Lactococcus</taxon>
    </lineage>
</organism>
<dbReference type="AlphaFoldDB" id="A0A2A5RNY7"/>
<gene>
    <name evidence="9" type="ORF">RT41_GL000851</name>
</gene>
<keyword evidence="3" id="KW-1003">Cell membrane</keyword>
<feature type="transmembrane region" description="Helical" evidence="7">
    <location>
        <begin position="111"/>
        <end position="132"/>
    </location>
</feature>
<evidence type="ECO:0000259" key="8">
    <source>
        <dbReference type="PROSITE" id="PS50850"/>
    </source>
</evidence>
<accession>A0A2A5RNY7</accession>
<comment type="subcellular location">
    <subcellularLocation>
        <location evidence="1">Cell membrane</location>
        <topology evidence="1">Multi-pass membrane protein</topology>
    </subcellularLocation>
</comment>
<dbReference type="InterPro" id="IPR020846">
    <property type="entry name" value="MFS_dom"/>
</dbReference>
<dbReference type="GO" id="GO:0022857">
    <property type="term" value="F:transmembrane transporter activity"/>
    <property type="evidence" value="ECO:0007669"/>
    <property type="project" value="InterPro"/>
</dbReference>
<feature type="transmembrane region" description="Helical" evidence="7">
    <location>
        <begin position="380"/>
        <end position="402"/>
    </location>
</feature>
<dbReference type="OrthoDB" id="7283458at2"/>
<feature type="transmembrane region" description="Helical" evidence="7">
    <location>
        <begin position="348"/>
        <end position="368"/>
    </location>
</feature>
<dbReference type="InterPro" id="IPR011701">
    <property type="entry name" value="MFS"/>
</dbReference>
<dbReference type="InterPro" id="IPR036259">
    <property type="entry name" value="MFS_trans_sf"/>
</dbReference>
<evidence type="ECO:0000256" key="5">
    <source>
        <dbReference type="ARBA" id="ARBA00022989"/>
    </source>
</evidence>
<evidence type="ECO:0000256" key="6">
    <source>
        <dbReference type="ARBA" id="ARBA00023136"/>
    </source>
</evidence>
<evidence type="ECO:0000256" key="4">
    <source>
        <dbReference type="ARBA" id="ARBA00022692"/>
    </source>
</evidence>
<protein>
    <recommendedName>
        <fullName evidence="8">Major facilitator superfamily (MFS) profile domain-containing protein</fullName>
    </recommendedName>
</protein>
<evidence type="ECO:0000256" key="2">
    <source>
        <dbReference type="ARBA" id="ARBA00022448"/>
    </source>
</evidence>
<feature type="transmembrane region" description="Helical" evidence="7">
    <location>
        <begin position="144"/>
        <end position="167"/>
    </location>
</feature>
<keyword evidence="6 7" id="KW-0472">Membrane</keyword>
<feature type="transmembrane region" description="Helical" evidence="7">
    <location>
        <begin position="291"/>
        <end position="310"/>
    </location>
</feature>
<comment type="caution">
    <text evidence="9">The sequence shown here is derived from an EMBL/GenBank/DDBJ whole genome shotgun (WGS) entry which is preliminary data.</text>
</comment>
<evidence type="ECO:0000313" key="9">
    <source>
        <dbReference type="EMBL" id="PCS01061.1"/>
    </source>
</evidence>
<evidence type="ECO:0000256" key="7">
    <source>
        <dbReference type="SAM" id="Phobius"/>
    </source>
</evidence>
<dbReference type="Gene3D" id="1.20.1250.20">
    <property type="entry name" value="MFS general substrate transporter like domains"/>
    <property type="match status" value="1"/>
</dbReference>
<dbReference type="SUPFAM" id="SSF103473">
    <property type="entry name" value="MFS general substrate transporter"/>
    <property type="match status" value="1"/>
</dbReference>
<proteinExistence type="predicted"/>
<dbReference type="PROSITE" id="PS00217">
    <property type="entry name" value="SUGAR_TRANSPORT_2"/>
    <property type="match status" value="1"/>
</dbReference>
<evidence type="ECO:0000256" key="1">
    <source>
        <dbReference type="ARBA" id="ARBA00004651"/>
    </source>
</evidence>
<dbReference type="EMBL" id="JXJU01000002">
    <property type="protein sequence ID" value="PCS01061.1"/>
    <property type="molecule type" value="Genomic_DNA"/>
</dbReference>
<dbReference type="STRING" id="1291764.GCA_001311235_00977"/>
<dbReference type="Proteomes" id="UP000218181">
    <property type="component" value="Unassembled WGS sequence"/>
</dbReference>
<dbReference type="RefSeq" id="WP_096817298.1">
    <property type="nucleotide sequence ID" value="NZ_JXJU01000002.1"/>
</dbReference>
<dbReference type="Pfam" id="PF07690">
    <property type="entry name" value="MFS_1"/>
    <property type="match status" value="1"/>
</dbReference>
<feature type="transmembrane region" description="Helical" evidence="7">
    <location>
        <begin position="179"/>
        <end position="200"/>
    </location>
</feature>
<keyword evidence="4 7" id="KW-0812">Transmembrane</keyword>
<feature type="transmembrane region" description="Helical" evidence="7">
    <location>
        <begin position="20"/>
        <end position="43"/>
    </location>
</feature>
<dbReference type="GO" id="GO:0005886">
    <property type="term" value="C:plasma membrane"/>
    <property type="evidence" value="ECO:0007669"/>
    <property type="project" value="UniProtKB-SubCell"/>
</dbReference>
<reference evidence="9 10" key="1">
    <citation type="submission" date="2014-12" db="EMBL/GenBank/DDBJ databases">
        <title>Draft genome sequences of 10 type strains of Lactococcus.</title>
        <authorList>
            <person name="Sun Z."/>
            <person name="Zhong Z."/>
            <person name="Liu W."/>
            <person name="Zhang W."/>
            <person name="Zhang H."/>
        </authorList>
    </citation>
    <scope>NUCLEOTIDE SEQUENCE [LARGE SCALE GENOMIC DNA]</scope>
    <source>
        <strain evidence="9 10">JCM 16395</strain>
    </source>
</reference>
<feature type="transmembrane region" description="Helical" evidence="7">
    <location>
        <begin position="87"/>
        <end position="105"/>
    </location>
</feature>
<feature type="domain" description="Major facilitator superfamily (MFS) profile" evidence="8">
    <location>
        <begin position="20"/>
        <end position="412"/>
    </location>
</feature>
<feature type="transmembrane region" description="Helical" evidence="7">
    <location>
        <begin position="316"/>
        <end position="336"/>
    </location>
</feature>
<feature type="transmembrane region" description="Helical" evidence="7">
    <location>
        <begin position="49"/>
        <end position="75"/>
    </location>
</feature>
<keyword evidence="2" id="KW-0813">Transport</keyword>
<dbReference type="PROSITE" id="PS50850">
    <property type="entry name" value="MFS"/>
    <property type="match status" value="1"/>
</dbReference>
<dbReference type="PANTHER" id="PTHR23517:SF13">
    <property type="entry name" value="MAJOR FACILITATOR SUPERFAMILY MFS_1"/>
    <property type="match status" value="1"/>
</dbReference>
<keyword evidence="10" id="KW-1185">Reference proteome</keyword>
<dbReference type="PANTHER" id="PTHR23517">
    <property type="entry name" value="RESISTANCE PROTEIN MDTM, PUTATIVE-RELATED-RELATED"/>
    <property type="match status" value="1"/>
</dbReference>
<feature type="transmembrane region" description="Helical" evidence="7">
    <location>
        <begin position="259"/>
        <end position="279"/>
    </location>
</feature>